<evidence type="ECO:0000313" key="3">
    <source>
        <dbReference type="Proteomes" id="UP000095284"/>
    </source>
</evidence>
<evidence type="ECO:0000313" key="1">
    <source>
        <dbReference type="EMBL" id="CAD5214335.1"/>
    </source>
</evidence>
<evidence type="ECO:0000313" key="4">
    <source>
        <dbReference type="Proteomes" id="UP000659654"/>
    </source>
</evidence>
<dbReference type="Proteomes" id="UP000582659">
    <property type="component" value="Unassembled WGS sequence"/>
</dbReference>
<keyword evidence="4" id="KW-1185">Reference proteome</keyword>
<gene>
    <name evidence="1" type="ORF">BXYJ_LOCUS3478</name>
</gene>
<dbReference type="AlphaFoldDB" id="A0A1I7SC55"/>
<dbReference type="Proteomes" id="UP000095284">
    <property type="component" value="Unplaced"/>
</dbReference>
<protein>
    <submittedName>
        <fullName evidence="1">(pine wood nematode) hypothetical protein</fullName>
    </submittedName>
</protein>
<reference evidence="2" key="2">
    <citation type="submission" date="2020-08" db="EMBL/GenBank/DDBJ databases">
        <authorList>
            <person name="Kikuchi T."/>
        </authorList>
    </citation>
    <scope>NUCLEOTIDE SEQUENCE</scope>
    <source>
        <strain evidence="1">Ka4C1</strain>
    </source>
</reference>
<sequence length="177" mass="18999">MAVAGGCLQSSACGGSISALPVPRGQIWNAPTQCTLRIARTIVVVFDPLSVSAALVCVLALAYRGSSGDFEDSLGDDYFEIRIAGFCSVQTGVVARNLDFFWVGCFDSTLGYTVDALGRWVANLILPLFQCGWSLSLRPGLQFSHPVVRLRPHLAPLLSVLGVRRCLKRSRGALLCP</sequence>
<dbReference type="EMBL" id="CAJFDI010000002">
    <property type="protein sequence ID" value="CAD5214335.1"/>
    <property type="molecule type" value="Genomic_DNA"/>
</dbReference>
<evidence type="ECO:0000313" key="2">
    <source>
        <dbReference type="EMBL" id="CAG9094704.1"/>
    </source>
</evidence>
<accession>A0A1I7SC55</accession>
<dbReference type="EMBL" id="CAJFCV020000002">
    <property type="protein sequence ID" value="CAG9094704.1"/>
    <property type="molecule type" value="Genomic_DNA"/>
</dbReference>
<proteinExistence type="predicted"/>
<dbReference type="WBParaSite" id="BXY_1060600.1">
    <property type="protein sequence ID" value="BXY_1060600.1"/>
    <property type="gene ID" value="BXY_1060600"/>
</dbReference>
<dbReference type="Proteomes" id="UP000659654">
    <property type="component" value="Unassembled WGS sequence"/>
</dbReference>
<reference evidence="5" key="1">
    <citation type="submission" date="2016-11" db="UniProtKB">
        <authorList>
            <consortium name="WormBaseParasite"/>
        </authorList>
    </citation>
    <scope>IDENTIFICATION</scope>
</reference>
<evidence type="ECO:0000313" key="5">
    <source>
        <dbReference type="WBParaSite" id="BXY_1060600.1"/>
    </source>
</evidence>
<name>A0A1I7SC55_BURXY</name>
<organism evidence="3 5">
    <name type="scientific">Bursaphelenchus xylophilus</name>
    <name type="common">Pinewood nematode worm</name>
    <name type="synonym">Aphelenchoides xylophilus</name>
    <dbReference type="NCBI Taxonomy" id="6326"/>
    <lineage>
        <taxon>Eukaryota</taxon>
        <taxon>Metazoa</taxon>
        <taxon>Ecdysozoa</taxon>
        <taxon>Nematoda</taxon>
        <taxon>Chromadorea</taxon>
        <taxon>Rhabditida</taxon>
        <taxon>Tylenchina</taxon>
        <taxon>Tylenchomorpha</taxon>
        <taxon>Aphelenchoidea</taxon>
        <taxon>Aphelenchoididae</taxon>
        <taxon>Bursaphelenchus</taxon>
    </lineage>
</organism>